<dbReference type="RefSeq" id="XP_011774366.1">
    <property type="nucleotide sequence ID" value="XM_011776064.1"/>
</dbReference>
<feature type="transmembrane region" description="Helical" evidence="1">
    <location>
        <begin position="87"/>
        <end position="105"/>
    </location>
</feature>
<accession>C9ZRU7</accession>
<evidence type="ECO:0000256" key="1">
    <source>
        <dbReference type="SAM" id="Phobius"/>
    </source>
</evidence>
<evidence type="ECO:0000313" key="3">
    <source>
        <dbReference type="Proteomes" id="UP000002316"/>
    </source>
</evidence>
<keyword evidence="1" id="KW-0472">Membrane</keyword>
<gene>
    <name evidence="2" type="ORF">TbgDal_VII600</name>
</gene>
<dbReference type="Proteomes" id="UP000002316">
    <property type="component" value="Chromosome 7"/>
</dbReference>
<feature type="transmembrane region" description="Helical" evidence="1">
    <location>
        <begin position="52"/>
        <end position="75"/>
    </location>
</feature>
<proteinExistence type="predicted"/>
<dbReference type="KEGG" id="tbg:TbgDal_VII600"/>
<feature type="transmembrane region" description="Helical" evidence="1">
    <location>
        <begin position="12"/>
        <end position="32"/>
    </location>
</feature>
<keyword evidence="1" id="KW-1133">Transmembrane helix</keyword>
<organism evidence="2 3">
    <name type="scientific">Trypanosoma brucei gambiense (strain MHOM/CI/86/DAL972)</name>
    <dbReference type="NCBI Taxonomy" id="679716"/>
    <lineage>
        <taxon>Eukaryota</taxon>
        <taxon>Discoba</taxon>
        <taxon>Euglenozoa</taxon>
        <taxon>Kinetoplastea</taxon>
        <taxon>Metakinetoplastina</taxon>
        <taxon>Trypanosomatida</taxon>
        <taxon>Trypanosomatidae</taxon>
        <taxon>Trypanosoma</taxon>
    </lineage>
</organism>
<name>C9ZRU7_TRYB9</name>
<dbReference type="EMBL" id="FN554970">
    <property type="protein sequence ID" value="CBH12083.1"/>
    <property type="molecule type" value="Genomic_DNA"/>
</dbReference>
<keyword evidence="1" id="KW-0812">Transmembrane</keyword>
<sequence length="111" mass="13060">MFFPPFRSFSFCFVLIIIIIIILFLFCLGFWFGHLNTTCGPYNPSSNYKLIIFAFFFAFCCFVFVFVCLFVPSLVSQLHYPLACEKLFPPFYCFVTIIFNFFLLLRCVALN</sequence>
<reference evidence="3" key="1">
    <citation type="journal article" date="2010" name="PLoS Negl. Trop. Dis.">
        <title>The genome sequence of Trypanosoma brucei gambiense, causative agent of chronic human african trypanosomiasis.</title>
        <authorList>
            <person name="Jackson A.P."/>
            <person name="Sanders M."/>
            <person name="Berry A."/>
            <person name="McQuillan J."/>
            <person name="Aslett M.A."/>
            <person name="Quail M.A."/>
            <person name="Chukualim B."/>
            <person name="Capewell P."/>
            <person name="MacLeod A."/>
            <person name="Melville S.E."/>
            <person name="Gibson W."/>
            <person name="Barry J.D."/>
            <person name="Berriman M."/>
            <person name="Hertz-Fowler C."/>
        </authorList>
    </citation>
    <scope>NUCLEOTIDE SEQUENCE [LARGE SCALE GENOMIC DNA]</scope>
    <source>
        <strain evidence="3">MHOM/CI/86/DAL972</strain>
    </source>
</reference>
<protein>
    <submittedName>
        <fullName evidence="2">Uncharacterized protein</fullName>
    </submittedName>
</protein>
<dbReference type="AlphaFoldDB" id="C9ZRU7"/>
<dbReference type="GeneID" id="23862861"/>
<evidence type="ECO:0000313" key="2">
    <source>
        <dbReference type="EMBL" id="CBH12083.1"/>
    </source>
</evidence>